<evidence type="ECO:0000256" key="2">
    <source>
        <dbReference type="ARBA" id="ARBA00023125"/>
    </source>
</evidence>
<proteinExistence type="predicted"/>
<evidence type="ECO:0000259" key="5">
    <source>
        <dbReference type="PROSITE" id="PS51464"/>
    </source>
</evidence>
<dbReference type="InterPro" id="IPR001347">
    <property type="entry name" value="SIS_dom"/>
</dbReference>
<organism evidence="6 7">
    <name type="scientific">Solibacillus faecavium</name>
    <dbReference type="NCBI Taxonomy" id="2762221"/>
    <lineage>
        <taxon>Bacteria</taxon>
        <taxon>Bacillati</taxon>
        <taxon>Bacillota</taxon>
        <taxon>Bacilli</taxon>
        <taxon>Bacillales</taxon>
        <taxon>Caryophanaceae</taxon>
        <taxon>Solibacillus</taxon>
    </lineage>
</organism>
<dbReference type="PROSITE" id="PS51464">
    <property type="entry name" value="SIS"/>
    <property type="match status" value="1"/>
</dbReference>
<dbReference type="InterPro" id="IPR035472">
    <property type="entry name" value="RpiR-like_SIS"/>
</dbReference>
<feature type="domain" description="HTH rpiR-type" evidence="4">
    <location>
        <begin position="2"/>
        <end position="78"/>
    </location>
</feature>
<keyword evidence="2" id="KW-0238">DNA-binding</keyword>
<name>A0ABR8XT99_9BACL</name>
<reference evidence="6 7" key="1">
    <citation type="submission" date="2020-08" db="EMBL/GenBank/DDBJ databases">
        <title>A Genomic Blueprint of the Chicken Gut Microbiome.</title>
        <authorList>
            <person name="Gilroy R."/>
            <person name="Ravi A."/>
            <person name="Getino M."/>
            <person name="Pursley I."/>
            <person name="Horton D.L."/>
            <person name="Alikhan N.-F."/>
            <person name="Baker D."/>
            <person name="Gharbi K."/>
            <person name="Hall N."/>
            <person name="Watson M."/>
            <person name="Adriaenssens E.M."/>
            <person name="Foster-Nyarko E."/>
            <person name="Jarju S."/>
            <person name="Secka A."/>
            <person name="Antonio M."/>
            <person name="Oren A."/>
            <person name="Chaudhuri R."/>
            <person name="La Ragione R.M."/>
            <person name="Hildebrand F."/>
            <person name="Pallen M.J."/>
        </authorList>
    </citation>
    <scope>NUCLEOTIDE SEQUENCE [LARGE SCALE GENOMIC DNA]</scope>
    <source>
        <strain evidence="6 7">A46</strain>
    </source>
</reference>
<evidence type="ECO:0000256" key="3">
    <source>
        <dbReference type="ARBA" id="ARBA00023163"/>
    </source>
</evidence>
<keyword evidence="7" id="KW-1185">Reference proteome</keyword>
<dbReference type="PANTHER" id="PTHR30514">
    <property type="entry name" value="GLUCOKINASE"/>
    <property type="match status" value="1"/>
</dbReference>
<accession>A0ABR8XT99</accession>
<comment type="caution">
    <text evidence="6">The sequence shown here is derived from an EMBL/GenBank/DDBJ whole genome shotgun (WGS) entry which is preliminary data.</text>
</comment>
<dbReference type="CDD" id="cd05013">
    <property type="entry name" value="SIS_RpiR"/>
    <property type="match status" value="1"/>
</dbReference>
<evidence type="ECO:0000313" key="7">
    <source>
        <dbReference type="Proteomes" id="UP000619101"/>
    </source>
</evidence>
<dbReference type="Pfam" id="PF01418">
    <property type="entry name" value="HTH_6"/>
    <property type="match status" value="1"/>
</dbReference>
<dbReference type="RefSeq" id="WP_191698157.1">
    <property type="nucleotide sequence ID" value="NZ_JACSPZ010000001.1"/>
</dbReference>
<sequence length="283" mass="31841">MKDAITRIEMIFNNLKPTQKEVAKFILHNPNFVINNSIQQVAQASKKSEATIVRFCKELEFEGFKDLKMGILTSLNMQMEHQQQGIYKQLLKDSSLEESVSIISNNNQNAILEMVKLIDYGKLNDAIEMLYKSDSIFIAGVGASALVAQDFMLKCQRIDKRCEALTDSHQMLVKSVHLKPNDIVFLVTYSGETKEIVEFAKLAKEKGTTIIALTTFINNTVQSLADINLYVSATEANERIGATSSRISQLNMIDILFTCIARKDFEKSVQLFKETKAVIQKGV</sequence>
<dbReference type="InterPro" id="IPR000281">
    <property type="entry name" value="HTH_RpiR"/>
</dbReference>
<evidence type="ECO:0000259" key="4">
    <source>
        <dbReference type="PROSITE" id="PS51071"/>
    </source>
</evidence>
<evidence type="ECO:0000313" key="6">
    <source>
        <dbReference type="EMBL" id="MBD8035165.1"/>
    </source>
</evidence>
<keyword evidence="3" id="KW-0804">Transcription</keyword>
<dbReference type="EMBL" id="JACSPZ010000001">
    <property type="protein sequence ID" value="MBD8035165.1"/>
    <property type="molecule type" value="Genomic_DNA"/>
</dbReference>
<dbReference type="InterPro" id="IPR009057">
    <property type="entry name" value="Homeodomain-like_sf"/>
</dbReference>
<keyword evidence="1" id="KW-0805">Transcription regulation</keyword>
<dbReference type="PANTHER" id="PTHR30514:SF1">
    <property type="entry name" value="HTH-TYPE TRANSCRIPTIONAL REGULATOR HEXR-RELATED"/>
    <property type="match status" value="1"/>
</dbReference>
<gene>
    <name evidence="6" type="ORF">H9635_00345</name>
</gene>
<dbReference type="InterPro" id="IPR046348">
    <property type="entry name" value="SIS_dom_sf"/>
</dbReference>
<dbReference type="PROSITE" id="PS51071">
    <property type="entry name" value="HTH_RPIR"/>
    <property type="match status" value="1"/>
</dbReference>
<evidence type="ECO:0000256" key="1">
    <source>
        <dbReference type="ARBA" id="ARBA00023015"/>
    </source>
</evidence>
<dbReference type="InterPro" id="IPR047640">
    <property type="entry name" value="RpiR-like"/>
</dbReference>
<protein>
    <submittedName>
        <fullName evidence="6">MurR/RpiR family transcriptional regulator</fullName>
    </submittedName>
</protein>
<dbReference type="Proteomes" id="UP000619101">
    <property type="component" value="Unassembled WGS sequence"/>
</dbReference>
<dbReference type="SUPFAM" id="SSF46689">
    <property type="entry name" value="Homeodomain-like"/>
    <property type="match status" value="1"/>
</dbReference>
<dbReference type="SUPFAM" id="SSF53697">
    <property type="entry name" value="SIS domain"/>
    <property type="match status" value="1"/>
</dbReference>
<feature type="domain" description="SIS" evidence="5">
    <location>
        <begin position="126"/>
        <end position="266"/>
    </location>
</feature>
<dbReference type="Gene3D" id="1.10.10.10">
    <property type="entry name" value="Winged helix-like DNA-binding domain superfamily/Winged helix DNA-binding domain"/>
    <property type="match status" value="1"/>
</dbReference>
<dbReference type="InterPro" id="IPR036388">
    <property type="entry name" value="WH-like_DNA-bd_sf"/>
</dbReference>
<dbReference type="Pfam" id="PF01380">
    <property type="entry name" value="SIS"/>
    <property type="match status" value="1"/>
</dbReference>
<dbReference type="Gene3D" id="3.40.50.10490">
    <property type="entry name" value="Glucose-6-phosphate isomerase like protein, domain 1"/>
    <property type="match status" value="1"/>
</dbReference>